<dbReference type="GO" id="GO:0015205">
    <property type="term" value="F:nucleobase transmembrane transporter activity"/>
    <property type="evidence" value="ECO:0007669"/>
    <property type="project" value="TreeGrafter"/>
</dbReference>
<feature type="transmembrane region" description="Helical" evidence="6">
    <location>
        <begin position="180"/>
        <end position="203"/>
    </location>
</feature>
<dbReference type="InterPro" id="IPR045225">
    <property type="entry name" value="Uracil/uridine/allantoin_perm"/>
</dbReference>
<organism evidence="7">
    <name type="scientific">Ectopseudomonas mendocina (strain ymp)</name>
    <name type="common">Pseudomonas mendocina</name>
    <dbReference type="NCBI Taxonomy" id="399739"/>
    <lineage>
        <taxon>Bacteria</taxon>
        <taxon>Pseudomonadati</taxon>
        <taxon>Pseudomonadota</taxon>
        <taxon>Gammaproteobacteria</taxon>
        <taxon>Pseudomonadales</taxon>
        <taxon>Pseudomonadaceae</taxon>
        <taxon>Ectopseudomonas</taxon>
    </lineage>
</organism>
<dbReference type="STRING" id="399739.Pmen_2764"/>
<dbReference type="PANTHER" id="PTHR30618:SF6">
    <property type="entry name" value="NCS1 FAMILY NUCLEOBASE:CATION SYMPORTER-1"/>
    <property type="match status" value="1"/>
</dbReference>
<comment type="subcellular location">
    <subcellularLocation>
        <location evidence="1">Membrane</location>
        <topology evidence="1">Multi-pass membrane protein</topology>
    </subcellularLocation>
</comment>
<dbReference type="eggNOG" id="COG1953">
    <property type="taxonomic scope" value="Bacteria"/>
</dbReference>
<evidence type="ECO:0000256" key="5">
    <source>
        <dbReference type="ARBA" id="ARBA00023136"/>
    </source>
</evidence>
<dbReference type="EMBL" id="CP000680">
    <property type="protein sequence ID" value="ABP85519.1"/>
    <property type="molecule type" value="Genomic_DNA"/>
</dbReference>
<dbReference type="AlphaFoldDB" id="A4XW03"/>
<dbReference type="CDD" id="cd11555">
    <property type="entry name" value="SLC-NCS1sbd_u1"/>
    <property type="match status" value="1"/>
</dbReference>
<feature type="transmembrane region" description="Helical" evidence="6">
    <location>
        <begin position="460"/>
        <end position="479"/>
    </location>
</feature>
<feature type="transmembrane region" description="Helical" evidence="6">
    <location>
        <begin position="215"/>
        <end position="235"/>
    </location>
</feature>
<feature type="transmembrane region" description="Helical" evidence="6">
    <location>
        <begin position="86"/>
        <end position="111"/>
    </location>
</feature>
<dbReference type="Gene3D" id="1.10.4160.10">
    <property type="entry name" value="Hydantoin permease"/>
    <property type="match status" value="1"/>
</dbReference>
<evidence type="ECO:0000256" key="3">
    <source>
        <dbReference type="ARBA" id="ARBA00022692"/>
    </source>
</evidence>
<feature type="transmembrane region" description="Helical" evidence="6">
    <location>
        <begin position="384"/>
        <end position="406"/>
    </location>
</feature>
<dbReference type="GO" id="GO:0005886">
    <property type="term" value="C:plasma membrane"/>
    <property type="evidence" value="ECO:0007669"/>
    <property type="project" value="TreeGrafter"/>
</dbReference>
<evidence type="ECO:0000256" key="1">
    <source>
        <dbReference type="ARBA" id="ARBA00004141"/>
    </source>
</evidence>
<keyword evidence="5 6" id="KW-0472">Membrane</keyword>
<keyword evidence="3 6" id="KW-0812">Transmembrane</keyword>
<proteinExistence type="inferred from homology"/>
<evidence type="ECO:0000313" key="7">
    <source>
        <dbReference type="EMBL" id="ABP85519.1"/>
    </source>
</evidence>
<dbReference type="Pfam" id="PF02133">
    <property type="entry name" value="Transp_cyt_pur"/>
    <property type="match status" value="1"/>
</dbReference>
<evidence type="ECO:0000256" key="2">
    <source>
        <dbReference type="ARBA" id="ARBA00008974"/>
    </source>
</evidence>
<sequence length="517" mass="55976">MTRIQNRNETCRQTSSYAVAAQEQNWELSMSNAEDFRIKHIDTSLHNEDLAPLAPEKRTWGWFEIFNVWSNDIQSLFGYTLAATLFISYGLNGWAVLAGIVLAGFIVMGLVQLTGKPSVKYGIPFPVFARASMGVRGANFPALVRGIVAIFWYGVQTYFASTAVALLLNSLLQPQDPAVYMGLTAIGWLSYVIVCLFQVALFVCGMSWITRFLNWAGPLVYVVMIALMGLIWYKAGPSLLSELGNIFSGTGEYKAGPVAAFFAVVGTMVAYFAAVVINYGDFARFVKSEKQMTIGNFLGLPVSLAFFSLIALVITAGTVVVFGETLTNPTDIVARVDNLTLTIIAALTFFAATVGINLVANFIPPAYDLANLAPAHISARTGGFITAGIAFFIGALWVAFISNVGIAAFVDTLGAVLAPLYGIIVVDYYLVRRRKLDLQQLFSAEVGSAYYFDGGWNRKALIAFAIASVFSVASVWAPVLTQLSGYSWLLGALLGALLHYGLMRGQAQALKRADATV</sequence>
<feature type="transmembrane region" description="Helical" evidence="6">
    <location>
        <begin position="343"/>
        <end position="363"/>
    </location>
</feature>
<name>A4XW03_ECTM1</name>
<dbReference type="KEGG" id="pmy:Pmen_2764"/>
<protein>
    <submittedName>
        <fullName evidence="7">Permease for cytosine/purine, uracil, thiamine, allantoin</fullName>
    </submittedName>
</protein>
<feature type="transmembrane region" description="Helical" evidence="6">
    <location>
        <begin position="412"/>
        <end position="431"/>
    </location>
</feature>
<dbReference type="HOGENOM" id="CLU_021555_0_2_6"/>
<gene>
    <name evidence="7" type="ordered locus">Pmen_2764</name>
</gene>
<evidence type="ECO:0000256" key="4">
    <source>
        <dbReference type="ARBA" id="ARBA00022989"/>
    </source>
</evidence>
<dbReference type="InterPro" id="IPR001248">
    <property type="entry name" value="Pur-cyt_permease"/>
</dbReference>
<feature type="transmembrane region" description="Helical" evidence="6">
    <location>
        <begin position="298"/>
        <end position="323"/>
    </location>
</feature>
<reference evidence="7" key="1">
    <citation type="submission" date="2007-04" db="EMBL/GenBank/DDBJ databases">
        <title>Complete sequence of Pseudomonas mendocina ymp.</title>
        <authorList>
            <consortium name="US DOE Joint Genome Institute"/>
            <person name="Copeland A."/>
            <person name="Lucas S."/>
            <person name="Lapidus A."/>
            <person name="Barry K."/>
            <person name="Glavina del Rio T."/>
            <person name="Dalin E."/>
            <person name="Tice H."/>
            <person name="Pitluck S."/>
            <person name="Kiss H."/>
            <person name="Brettin T."/>
            <person name="Detter J.C."/>
            <person name="Bruce D."/>
            <person name="Han C."/>
            <person name="Schmutz J."/>
            <person name="Larimer F."/>
            <person name="Land M."/>
            <person name="Hauser L."/>
            <person name="Kyrpides N."/>
            <person name="Mikhailova N."/>
            <person name="Hersman L."/>
            <person name="Dubois J."/>
            <person name="Maurice P."/>
            <person name="Richardson P."/>
        </authorList>
    </citation>
    <scope>NUCLEOTIDE SEQUENCE [LARGE SCALE GENOMIC DNA]</scope>
    <source>
        <strain evidence="7">Ymp</strain>
    </source>
</reference>
<accession>A4XW03</accession>
<feature type="transmembrane region" description="Helical" evidence="6">
    <location>
        <begin position="485"/>
        <end position="502"/>
    </location>
</feature>
<feature type="transmembrane region" description="Helical" evidence="6">
    <location>
        <begin position="255"/>
        <end position="277"/>
    </location>
</feature>
<feature type="transmembrane region" description="Helical" evidence="6">
    <location>
        <begin position="142"/>
        <end position="168"/>
    </location>
</feature>
<keyword evidence="4 6" id="KW-1133">Transmembrane helix</keyword>
<comment type="similarity">
    <text evidence="2">Belongs to the purine-cytosine permease (2.A.39) family.</text>
</comment>
<dbReference type="PANTHER" id="PTHR30618">
    <property type="entry name" value="NCS1 FAMILY PURINE/PYRIMIDINE TRANSPORTER"/>
    <property type="match status" value="1"/>
</dbReference>
<evidence type="ECO:0000256" key="6">
    <source>
        <dbReference type="SAM" id="Phobius"/>
    </source>
</evidence>